<dbReference type="Pfam" id="PF13181">
    <property type="entry name" value="TPR_8"/>
    <property type="match status" value="1"/>
</dbReference>
<dbReference type="PANTHER" id="PTHR44858:SF1">
    <property type="entry name" value="UDP-N-ACETYLGLUCOSAMINE--PEPTIDE N-ACETYLGLUCOSAMINYLTRANSFERASE SPINDLY-RELATED"/>
    <property type="match status" value="1"/>
</dbReference>
<dbReference type="PANTHER" id="PTHR44858">
    <property type="entry name" value="TETRATRICOPEPTIDE REPEAT PROTEIN 6"/>
    <property type="match status" value="1"/>
</dbReference>
<keyword evidence="4" id="KW-0732">Signal</keyword>
<evidence type="ECO:0000256" key="4">
    <source>
        <dbReference type="SAM" id="SignalP"/>
    </source>
</evidence>
<keyword evidence="2 3" id="KW-0802">TPR repeat</keyword>
<reference evidence="6" key="1">
    <citation type="journal article" date="2019" name="Int. J. Syst. Evol. Microbiol.">
        <title>The Global Catalogue of Microorganisms (GCM) 10K type strain sequencing project: providing services to taxonomists for standard genome sequencing and annotation.</title>
        <authorList>
            <consortium name="The Broad Institute Genomics Platform"/>
            <consortium name="The Broad Institute Genome Sequencing Center for Infectious Disease"/>
            <person name="Wu L."/>
            <person name="Ma J."/>
        </authorList>
    </citation>
    <scope>NUCLEOTIDE SEQUENCE [LARGE SCALE GENOMIC DNA]</scope>
    <source>
        <strain evidence="6">CCUG 60529</strain>
    </source>
</reference>
<dbReference type="EMBL" id="JBHTIB010000028">
    <property type="protein sequence ID" value="MFD0837293.1"/>
    <property type="molecule type" value="Genomic_DNA"/>
</dbReference>
<proteinExistence type="predicted"/>
<dbReference type="Pfam" id="PF13432">
    <property type="entry name" value="TPR_16"/>
    <property type="match status" value="2"/>
</dbReference>
<dbReference type="RefSeq" id="WP_379943974.1">
    <property type="nucleotide sequence ID" value="NZ_JBHTIB010000028.1"/>
</dbReference>
<feature type="repeat" description="TPR" evidence="3">
    <location>
        <begin position="119"/>
        <end position="152"/>
    </location>
</feature>
<name>A0ABW3BXE5_9FLAO</name>
<feature type="repeat" description="TPR" evidence="3">
    <location>
        <begin position="186"/>
        <end position="219"/>
    </location>
</feature>
<evidence type="ECO:0000313" key="5">
    <source>
        <dbReference type="EMBL" id="MFD0837293.1"/>
    </source>
</evidence>
<accession>A0ABW3BXE5</accession>
<dbReference type="SMART" id="SM00028">
    <property type="entry name" value="TPR"/>
    <property type="match status" value="7"/>
</dbReference>
<dbReference type="InterPro" id="IPR050498">
    <property type="entry name" value="Ycf3"/>
</dbReference>
<dbReference type="Pfam" id="PF00515">
    <property type="entry name" value="TPR_1"/>
    <property type="match status" value="1"/>
</dbReference>
<evidence type="ECO:0000256" key="1">
    <source>
        <dbReference type="ARBA" id="ARBA00022737"/>
    </source>
</evidence>
<protein>
    <submittedName>
        <fullName evidence="5">Tetratricopeptide repeat protein</fullName>
    </submittedName>
</protein>
<dbReference type="Proteomes" id="UP001597011">
    <property type="component" value="Unassembled WGS sequence"/>
</dbReference>
<organism evidence="5 6">
    <name type="scientific">Mariniflexile aquimaris</name>
    <dbReference type="NCBI Taxonomy" id="881009"/>
    <lineage>
        <taxon>Bacteria</taxon>
        <taxon>Pseudomonadati</taxon>
        <taxon>Bacteroidota</taxon>
        <taxon>Flavobacteriia</taxon>
        <taxon>Flavobacteriales</taxon>
        <taxon>Flavobacteriaceae</taxon>
        <taxon>Mariniflexile</taxon>
    </lineage>
</organism>
<evidence type="ECO:0000313" key="6">
    <source>
        <dbReference type="Proteomes" id="UP001597011"/>
    </source>
</evidence>
<feature type="chain" id="PRO_5045575523" evidence="4">
    <location>
        <begin position="22"/>
        <end position="319"/>
    </location>
</feature>
<dbReference type="PROSITE" id="PS50005">
    <property type="entry name" value="TPR"/>
    <property type="match status" value="3"/>
</dbReference>
<evidence type="ECO:0000256" key="2">
    <source>
        <dbReference type="ARBA" id="ARBA00022803"/>
    </source>
</evidence>
<feature type="signal peptide" evidence="4">
    <location>
        <begin position="1"/>
        <end position="21"/>
    </location>
</feature>
<dbReference type="InterPro" id="IPR019734">
    <property type="entry name" value="TPR_rpt"/>
</dbReference>
<dbReference type="InterPro" id="IPR011990">
    <property type="entry name" value="TPR-like_helical_dom_sf"/>
</dbReference>
<dbReference type="Gene3D" id="1.25.40.10">
    <property type="entry name" value="Tetratricopeptide repeat domain"/>
    <property type="match status" value="3"/>
</dbReference>
<dbReference type="SUPFAM" id="SSF48452">
    <property type="entry name" value="TPR-like"/>
    <property type="match status" value="1"/>
</dbReference>
<keyword evidence="1" id="KW-0677">Repeat</keyword>
<keyword evidence="6" id="KW-1185">Reference proteome</keyword>
<feature type="repeat" description="TPR" evidence="3">
    <location>
        <begin position="85"/>
        <end position="118"/>
    </location>
</feature>
<evidence type="ECO:0000256" key="3">
    <source>
        <dbReference type="PROSITE-ProRule" id="PRU00339"/>
    </source>
</evidence>
<comment type="caution">
    <text evidence="5">The sequence shown here is derived from an EMBL/GenBank/DDBJ whole genome shotgun (WGS) entry which is preliminary data.</text>
</comment>
<dbReference type="Pfam" id="PF13174">
    <property type="entry name" value="TPR_6"/>
    <property type="match status" value="1"/>
</dbReference>
<sequence length="319" mass="36656">MKRTLAILIFLVLNATSYGQANKLLRLASKTTDLNEKIDLYTKVLELEPKNLDAYFYRGLAKNDLGDYSGAIVDYSKIIVEEPDADTYYNRGNARYSLKDFAGAKEDYQSAVQLDANFLDALYSLGCVKYDLGDFEGAIKDFTTLIMAIPNQSKFYYHRALAYIALEKYPLALNDYSLAILADSSADSYYNRGVFYLDINYYDKAITDFSISLKLNENNSYAYFYRGTGLLFLGKYMDAVSDFNTVLKFDSLDFDAMLGLAICYYKLNDLNKAKLYFERANSILSIDKSAKDIENYRNTYWYQNQFFFFKEIFSELSGL</sequence>
<gene>
    <name evidence="5" type="ORF">ACFQ0I_16050</name>
</gene>